<evidence type="ECO:0000313" key="3">
    <source>
        <dbReference type="Proteomes" id="UP000008461"/>
    </source>
</evidence>
<dbReference type="AlphaFoldDB" id="F4L7Y4"/>
<accession>F4L7Y4</accession>
<dbReference type="HOGENOM" id="CLU_3168750_0_0_10"/>
<keyword evidence="1" id="KW-1133">Transmembrane helix</keyword>
<reference key="2">
    <citation type="submission" date="2011-04" db="EMBL/GenBank/DDBJ databases">
        <title>Complete sequence of plasmid 2 of Haliscomenobacter hydrossis DSM 1100.</title>
        <authorList>
            <consortium name="US DOE Joint Genome Institute (JGI-PGF)"/>
            <person name="Lucas S."/>
            <person name="Han J."/>
            <person name="Lapidus A."/>
            <person name="Bruce D."/>
            <person name="Goodwin L."/>
            <person name="Pitluck S."/>
            <person name="Peters L."/>
            <person name="Kyrpides N."/>
            <person name="Mavromatis K."/>
            <person name="Ivanova N."/>
            <person name="Ovchinnikova G."/>
            <person name="Pagani I."/>
            <person name="Daligault H."/>
            <person name="Detter J.C."/>
            <person name="Han C."/>
            <person name="Land M."/>
            <person name="Hauser L."/>
            <person name="Markowitz V."/>
            <person name="Cheng J.-F."/>
            <person name="Hugenholtz P."/>
            <person name="Woyke T."/>
            <person name="Wu D."/>
            <person name="Verbarg S."/>
            <person name="Frueling A."/>
            <person name="Brambilla E."/>
            <person name="Klenk H.-P."/>
            <person name="Eisen J.A."/>
        </authorList>
    </citation>
    <scope>NUCLEOTIDE SEQUENCE</scope>
    <source>
        <strain>DSM 1100</strain>
    </source>
</reference>
<evidence type="ECO:0000256" key="1">
    <source>
        <dbReference type="SAM" id="Phobius"/>
    </source>
</evidence>
<proteinExistence type="predicted"/>
<feature type="transmembrane region" description="Helical" evidence="1">
    <location>
        <begin position="20"/>
        <end position="41"/>
    </location>
</feature>
<protein>
    <submittedName>
        <fullName evidence="2">Uncharacterized protein</fullName>
    </submittedName>
</protein>
<evidence type="ECO:0000313" key="2">
    <source>
        <dbReference type="EMBL" id="AEE54492.1"/>
    </source>
</evidence>
<dbReference type="KEGG" id="hhy:Halhy_6676"/>
<gene>
    <name evidence="2" type="ordered locus">Halhy_6676</name>
</gene>
<keyword evidence="2" id="KW-0614">Plasmid</keyword>
<reference evidence="2 3" key="1">
    <citation type="journal article" date="2011" name="Stand. Genomic Sci.">
        <title>Complete genome sequence of Haliscomenobacter hydrossis type strain (O).</title>
        <authorList>
            <consortium name="US DOE Joint Genome Institute (JGI-PGF)"/>
            <person name="Daligault H."/>
            <person name="Lapidus A."/>
            <person name="Zeytun A."/>
            <person name="Nolan M."/>
            <person name="Lucas S."/>
            <person name="Del Rio T.G."/>
            <person name="Tice H."/>
            <person name="Cheng J.F."/>
            <person name="Tapia R."/>
            <person name="Han C."/>
            <person name="Goodwin L."/>
            <person name="Pitluck S."/>
            <person name="Liolios K."/>
            <person name="Pagani I."/>
            <person name="Ivanova N."/>
            <person name="Huntemann M."/>
            <person name="Mavromatis K."/>
            <person name="Mikhailova N."/>
            <person name="Pati A."/>
            <person name="Chen A."/>
            <person name="Palaniappan K."/>
            <person name="Land M."/>
            <person name="Hauser L."/>
            <person name="Brambilla E.M."/>
            <person name="Rohde M."/>
            <person name="Verbarg S."/>
            <person name="Goker M."/>
            <person name="Bristow J."/>
            <person name="Eisen J.A."/>
            <person name="Markowitz V."/>
            <person name="Hugenholtz P."/>
            <person name="Kyrpides N.C."/>
            <person name="Klenk H.P."/>
            <person name="Woyke T."/>
        </authorList>
    </citation>
    <scope>NUCLEOTIDE SEQUENCE [LARGE SCALE GENOMIC DNA]</scope>
    <source>
        <strain evidence="3">ATCC 27775 / DSM 1100 / LMG 10767 / O</strain>
        <plasmid evidence="3">Plasmid pHALHY02</plasmid>
    </source>
</reference>
<keyword evidence="1" id="KW-0472">Membrane</keyword>
<dbReference type="Proteomes" id="UP000008461">
    <property type="component" value="Plasmid pHALHY02"/>
</dbReference>
<keyword evidence="1" id="KW-0812">Transmembrane</keyword>
<keyword evidence="3" id="KW-1185">Reference proteome</keyword>
<name>F4L7Y4_HALH1</name>
<organism evidence="2 3">
    <name type="scientific">Haliscomenobacter hydrossis (strain ATCC 27775 / DSM 1100 / LMG 10767 / O)</name>
    <dbReference type="NCBI Taxonomy" id="760192"/>
    <lineage>
        <taxon>Bacteria</taxon>
        <taxon>Pseudomonadati</taxon>
        <taxon>Bacteroidota</taxon>
        <taxon>Saprospiria</taxon>
        <taxon>Saprospirales</taxon>
        <taxon>Haliscomenobacteraceae</taxon>
        <taxon>Haliscomenobacter</taxon>
    </lineage>
</organism>
<sequence>MLNTFKIKLNYLKFNLKLGTIFFAQSVITSLFRLPFDLILLKYLHYR</sequence>
<dbReference type="EMBL" id="CP002693">
    <property type="protein sequence ID" value="AEE54492.1"/>
    <property type="molecule type" value="Genomic_DNA"/>
</dbReference>
<geneLocation type="plasmid" evidence="2 3">
    <name>pHALHY02</name>
</geneLocation>